<dbReference type="AlphaFoldDB" id="A0A7V0LUW2"/>
<gene>
    <name evidence="3" type="ORF">ENH14_02840</name>
</gene>
<protein>
    <recommendedName>
        <fullName evidence="2">UPF0102 protein ENH14_02840</fullName>
    </recommendedName>
</protein>
<reference evidence="3" key="1">
    <citation type="journal article" date="2020" name="mSystems">
        <title>Genome- and Community-Level Interaction Insights into Carbon Utilization and Element Cycling Functions of Hydrothermarchaeota in Hydrothermal Sediment.</title>
        <authorList>
            <person name="Zhou Z."/>
            <person name="Liu Y."/>
            <person name="Xu W."/>
            <person name="Pan J."/>
            <person name="Luo Z.H."/>
            <person name="Li M."/>
        </authorList>
    </citation>
    <scope>NUCLEOTIDE SEQUENCE [LARGE SCALE GENOMIC DNA]</scope>
    <source>
        <strain evidence="3">HyVt-28</strain>
    </source>
</reference>
<name>A0A7V0LUW2_UNCW3</name>
<dbReference type="GO" id="GO:0003676">
    <property type="term" value="F:nucleic acid binding"/>
    <property type="evidence" value="ECO:0007669"/>
    <property type="project" value="InterPro"/>
</dbReference>
<dbReference type="Gene3D" id="3.40.1350.10">
    <property type="match status" value="1"/>
</dbReference>
<dbReference type="Pfam" id="PF02021">
    <property type="entry name" value="UPF0102"/>
    <property type="match status" value="1"/>
</dbReference>
<dbReference type="InterPro" id="IPR011335">
    <property type="entry name" value="Restrct_endonuc-II-like"/>
</dbReference>
<comment type="similarity">
    <text evidence="1 2">Belongs to the UPF0102 family.</text>
</comment>
<proteinExistence type="inferred from homology"/>
<dbReference type="Proteomes" id="UP000886381">
    <property type="component" value="Unassembled WGS sequence"/>
</dbReference>
<dbReference type="EMBL" id="DRDR01000122">
    <property type="protein sequence ID" value="HDL60374.1"/>
    <property type="molecule type" value="Genomic_DNA"/>
</dbReference>
<sequence length="128" mass="15102">MFHRKKLNVRNSKDKGKESEDVACEYLKRKNYRIIERNFRTRRGEIDIIAEKDGILIFVEVRSLQKGLFNPIESIGRRKLERILKAARYYLMKRGNAVCRFDVIGIIGNGKNRRIEHIENAFGYIDLS</sequence>
<dbReference type="PANTHER" id="PTHR34039:SF1">
    <property type="entry name" value="UPF0102 PROTEIN YRAN"/>
    <property type="match status" value="1"/>
</dbReference>
<organism evidence="3">
    <name type="scientific">candidate division WOR-3 bacterium</name>
    <dbReference type="NCBI Taxonomy" id="2052148"/>
    <lineage>
        <taxon>Bacteria</taxon>
        <taxon>Bacteria division WOR-3</taxon>
    </lineage>
</organism>
<dbReference type="InterPro" id="IPR011856">
    <property type="entry name" value="tRNA_endonuc-like_dom_sf"/>
</dbReference>
<dbReference type="HAMAP" id="MF_00048">
    <property type="entry name" value="UPF0102"/>
    <property type="match status" value="1"/>
</dbReference>
<comment type="caution">
    <text evidence="3">The sequence shown here is derived from an EMBL/GenBank/DDBJ whole genome shotgun (WGS) entry which is preliminary data.</text>
</comment>
<dbReference type="NCBIfam" id="NF009150">
    <property type="entry name" value="PRK12497.1-3"/>
    <property type="match status" value="1"/>
</dbReference>
<accession>A0A7V0LUW2</accession>
<dbReference type="InterPro" id="IPR003509">
    <property type="entry name" value="UPF0102_YraN-like"/>
</dbReference>
<dbReference type="PANTHER" id="PTHR34039">
    <property type="entry name" value="UPF0102 PROTEIN YRAN"/>
    <property type="match status" value="1"/>
</dbReference>
<dbReference type="NCBIfam" id="TIGR00252">
    <property type="entry name" value="YraN family protein"/>
    <property type="match status" value="1"/>
</dbReference>
<evidence type="ECO:0000313" key="3">
    <source>
        <dbReference type="EMBL" id="HDL60374.1"/>
    </source>
</evidence>
<evidence type="ECO:0000256" key="1">
    <source>
        <dbReference type="ARBA" id="ARBA00006738"/>
    </source>
</evidence>
<dbReference type="SUPFAM" id="SSF52980">
    <property type="entry name" value="Restriction endonuclease-like"/>
    <property type="match status" value="1"/>
</dbReference>
<evidence type="ECO:0000256" key="2">
    <source>
        <dbReference type="HAMAP-Rule" id="MF_00048"/>
    </source>
</evidence>